<name>A0A5C5X7X7_9PLAN</name>
<protein>
    <recommendedName>
        <fullName evidence="3">AMP nucleosidase</fullName>
        <ecNumber evidence="2">3.2.2.4</ecNumber>
    </recommendedName>
    <alternativeName>
        <fullName evidence="3">AMP nucleosidase</fullName>
    </alternativeName>
</protein>
<organism evidence="4 5">
    <name type="scientific">Thalassoglobus neptunius</name>
    <dbReference type="NCBI Taxonomy" id="1938619"/>
    <lineage>
        <taxon>Bacteria</taxon>
        <taxon>Pseudomonadati</taxon>
        <taxon>Planctomycetota</taxon>
        <taxon>Planctomycetia</taxon>
        <taxon>Planctomycetales</taxon>
        <taxon>Planctomycetaceae</taxon>
        <taxon>Thalassoglobus</taxon>
    </lineage>
</organism>
<dbReference type="EC" id="3.2.2.4" evidence="2"/>
<comment type="caution">
    <text evidence="4">The sequence shown here is derived from an EMBL/GenBank/DDBJ whole genome shotgun (WGS) entry which is preliminary data.</text>
</comment>
<sequence length="259" mass="28230">MTHKEESSQSGRQAAVSLSDEGQVRDVLADSILGLWDVVNNLTRLKPTRRERFRVTLFGSARIAPGTFSYEETKRCAAELTKLGCDIITGGGPGLMQAANEGAATDPDRSHSIGIRVDLPFEQEVNSFVGQAFEHRTFFTRLQQFVLQSDAFIVAPGGIGTALETLMAWQLLQVQHLVGTPLILVGEMWPGLVEWARASMISADPPLASEEDMNIPQCVKNADVAIAIIREYHSRWADEFGSGSNSEAGNYESSAGTEM</sequence>
<dbReference type="OrthoDB" id="9801098at2"/>
<comment type="catalytic activity">
    <reaction evidence="1">
        <text>AMP + H2O = D-ribose 5-phosphate + adenine</text>
        <dbReference type="Rhea" id="RHEA:20129"/>
        <dbReference type="ChEBI" id="CHEBI:15377"/>
        <dbReference type="ChEBI" id="CHEBI:16708"/>
        <dbReference type="ChEBI" id="CHEBI:78346"/>
        <dbReference type="ChEBI" id="CHEBI:456215"/>
        <dbReference type="EC" id="3.2.2.4"/>
    </reaction>
</comment>
<gene>
    <name evidence="4" type="ORF">KOR42_15960</name>
</gene>
<evidence type="ECO:0000256" key="2">
    <source>
        <dbReference type="ARBA" id="ARBA00011985"/>
    </source>
</evidence>
<accession>A0A5C5X7X7</accession>
<reference evidence="4 5" key="1">
    <citation type="submission" date="2019-02" db="EMBL/GenBank/DDBJ databases">
        <title>Deep-cultivation of Planctomycetes and their phenomic and genomic characterization uncovers novel biology.</title>
        <authorList>
            <person name="Wiegand S."/>
            <person name="Jogler M."/>
            <person name="Boedeker C."/>
            <person name="Pinto D."/>
            <person name="Vollmers J."/>
            <person name="Rivas-Marin E."/>
            <person name="Kohn T."/>
            <person name="Peeters S.H."/>
            <person name="Heuer A."/>
            <person name="Rast P."/>
            <person name="Oberbeckmann S."/>
            <person name="Bunk B."/>
            <person name="Jeske O."/>
            <person name="Meyerdierks A."/>
            <person name="Storesund J.E."/>
            <person name="Kallscheuer N."/>
            <person name="Luecker S."/>
            <person name="Lage O.M."/>
            <person name="Pohl T."/>
            <person name="Merkel B.J."/>
            <person name="Hornburger P."/>
            <person name="Mueller R.-W."/>
            <person name="Bruemmer F."/>
            <person name="Labrenz M."/>
            <person name="Spormann A.M."/>
            <person name="Op Den Camp H."/>
            <person name="Overmann J."/>
            <person name="Amann R."/>
            <person name="Jetten M.S.M."/>
            <person name="Mascher T."/>
            <person name="Medema M.H."/>
            <person name="Devos D.P."/>
            <person name="Kaster A.-K."/>
            <person name="Ovreas L."/>
            <person name="Rohde M."/>
            <person name="Galperin M.Y."/>
            <person name="Jogler C."/>
        </authorList>
    </citation>
    <scope>NUCLEOTIDE SEQUENCE [LARGE SCALE GENOMIC DNA]</scope>
    <source>
        <strain evidence="4 5">KOR42</strain>
    </source>
</reference>
<proteinExistence type="predicted"/>
<evidence type="ECO:0000313" key="5">
    <source>
        <dbReference type="Proteomes" id="UP000317243"/>
    </source>
</evidence>
<evidence type="ECO:0000313" key="4">
    <source>
        <dbReference type="EMBL" id="TWT58225.1"/>
    </source>
</evidence>
<dbReference type="EMBL" id="SIHI01000001">
    <property type="protein sequence ID" value="TWT58225.1"/>
    <property type="molecule type" value="Genomic_DNA"/>
</dbReference>
<dbReference type="SUPFAM" id="SSF102405">
    <property type="entry name" value="MCP/YpsA-like"/>
    <property type="match status" value="1"/>
</dbReference>
<keyword evidence="5" id="KW-1185">Reference proteome</keyword>
<dbReference type="GO" id="GO:0005829">
    <property type="term" value="C:cytosol"/>
    <property type="evidence" value="ECO:0007669"/>
    <property type="project" value="TreeGrafter"/>
</dbReference>
<dbReference type="InterPro" id="IPR031100">
    <property type="entry name" value="LOG_fam"/>
</dbReference>
<dbReference type="Proteomes" id="UP000317243">
    <property type="component" value="Unassembled WGS sequence"/>
</dbReference>
<dbReference type="PANTHER" id="PTHR43393:SF3">
    <property type="entry name" value="LYSINE DECARBOXYLASE-LIKE PROTEIN"/>
    <property type="match status" value="1"/>
</dbReference>
<dbReference type="Pfam" id="PF03641">
    <property type="entry name" value="Lysine_decarbox"/>
    <property type="match status" value="1"/>
</dbReference>
<dbReference type="Gene3D" id="3.40.50.450">
    <property type="match status" value="1"/>
</dbReference>
<evidence type="ECO:0000256" key="1">
    <source>
        <dbReference type="ARBA" id="ARBA00000274"/>
    </source>
</evidence>
<evidence type="ECO:0000256" key="3">
    <source>
        <dbReference type="ARBA" id="ARBA00031983"/>
    </source>
</evidence>
<dbReference type="AlphaFoldDB" id="A0A5C5X7X7"/>
<dbReference type="GO" id="GO:0008714">
    <property type="term" value="F:AMP nucleosidase activity"/>
    <property type="evidence" value="ECO:0007669"/>
    <property type="project" value="UniProtKB-EC"/>
</dbReference>
<dbReference type="InterPro" id="IPR052341">
    <property type="entry name" value="LOG_family_nucleotidases"/>
</dbReference>
<dbReference type="PANTHER" id="PTHR43393">
    <property type="entry name" value="CYTOKININ RIBOSIDE 5'-MONOPHOSPHATE PHOSPHORIBOHYDROLASE"/>
    <property type="match status" value="1"/>
</dbReference>